<proteinExistence type="predicted"/>
<evidence type="ECO:0000313" key="3">
    <source>
        <dbReference type="Proteomes" id="UP001239462"/>
    </source>
</evidence>
<dbReference type="Proteomes" id="UP001239462">
    <property type="component" value="Unassembled WGS sequence"/>
</dbReference>
<reference evidence="2 3" key="1">
    <citation type="submission" date="2023-06" db="EMBL/GenBank/DDBJ databases">
        <title>Roseiconus lacunae JC819 isolated from Gulf of Mannar region, Tamil Nadu.</title>
        <authorList>
            <person name="Pk S."/>
            <person name="Ch S."/>
            <person name="Ch V.R."/>
        </authorList>
    </citation>
    <scope>NUCLEOTIDE SEQUENCE [LARGE SCALE GENOMIC DNA]</scope>
    <source>
        <strain evidence="2 3">JC819</strain>
    </source>
</reference>
<evidence type="ECO:0000313" key="2">
    <source>
        <dbReference type="EMBL" id="MDM4019456.1"/>
    </source>
</evidence>
<gene>
    <name evidence="2" type="ORF">QTN89_28645</name>
</gene>
<feature type="region of interest" description="Disordered" evidence="1">
    <location>
        <begin position="165"/>
        <end position="187"/>
    </location>
</feature>
<sequence length="187" mass="20927">MPDADPETQLVEIESIRSAIGGLLEELGFEPDPAGLHVMGRGSWLWREWFKPSRPLQKEMSEIYEEMKEGLRREFLDKTGAEAFEKRANATAAVVKSLEAYSRAIVRLGDVIVAKAIVDGEPQLVVESLSPTIARELERRPELIRNPEAFIEFVGQYIETGTQVPANQEPLLSDPAQEQSIDLPRKG</sequence>
<dbReference type="RefSeq" id="WP_289167587.1">
    <property type="nucleotide sequence ID" value="NZ_JASZZN010000060.1"/>
</dbReference>
<comment type="caution">
    <text evidence="2">The sequence shown here is derived from an EMBL/GenBank/DDBJ whole genome shotgun (WGS) entry which is preliminary data.</text>
</comment>
<accession>A0ABT7PTI7</accession>
<protein>
    <submittedName>
        <fullName evidence="2">Uncharacterized protein</fullName>
    </submittedName>
</protein>
<organism evidence="2 3">
    <name type="scientific">Roseiconus lacunae</name>
    <dbReference type="NCBI Taxonomy" id="2605694"/>
    <lineage>
        <taxon>Bacteria</taxon>
        <taxon>Pseudomonadati</taxon>
        <taxon>Planctomycetota</taxon>
        <taxon>Planctomycetia</taxon>
        <taxon>Pirellulales</taxon>
        <taxon>Pirellulaceae</taxon>
        <taxon>Roseiconus</taxon>
    </lineage>
</organism>
<dbReference type="EMBL" id="JASZZN010000060">
    <property type="protein sequence ID" value="MDM4019456.1"/>
    <property type="molecule type" value="Genomic_DNA"/>
</dbReference>
<keyword evidence="3" id="KW-1185">Reference proteome</keyword>
<name>A0ABT7PTI7_9BACT</name>
<evidence type="ECO:0000256" key="1">
    <source>
        <dbReference type="SAM" id="MobiDB-lite"/>
    </source>
</evidence>